<feature type="compositionally biased region" description="Basic residues" evidence="5">
    <location>
        <begin position="1"/>
        <end position="12"/>
    </location>
</feature>
<evidence type="ECO:0000313" key="8">
    <source>
        <dbReference type="Proteomes" id="UP001501094"/>
    </source>
</evidence>
<comment type="caution">
    <text evidence="7">The sequence shown here is derived from an EMBL/GenBank/DDBJ whole genome shotgun (WGS) entry which is preliminary data.</text>
</comment>
<name>A0ABP4ZMR7_9MICO</name>
<evidence type="ECO:0000313" key="7">
    <source>
        <dbReference type="EMBL" id="GAA1864350.1"/>
    </source>
</evidence>
<dbReference type="InterPro" id="IPR000064">
    <property type="entry name" value="NLP_P60_dom"/>
</dbReference>
<dbReference type="Pfam" id="PF00877">
    <property type="entry name" value="NLPC_P60"/>
    <property type="match status" value="1"/>
</dbReference>
<dbReference type="PANTHER" id="PTHR47359">
    <property type="entry name" value="PEPTIDOGLYCAN DL-ENDOPEPTIDASE CWLO"/>
    <property type="match status" value="1"/>
</dbReference>
<dbReference type="PANTHER" id="PTHR47359:SF3">
    <property type="entry name" value="NLP_P60 DOMAIN-CONTAINING PROTEIN-RELATED"/>
    <property type="match status" value="1"/>
</dbReference>
<dbReference type="Proteomes" id="UP001501094">
    <property type="component" value="Unassembled WGS sequence"/>
</dbReference>
<evidence type="ECO:0000256" key="5">
    <source>
        <dbReference type="SAM" id="MobiDB-lite"/>
    </source>
</evidence>
<keyword evidence="2" id="KW-0645">Protease</keyword>
<keyword evidence="4" id="KW-0788">Thiol protease</keyword>
<gene>
    <name evidence="7" type="ORF">GCM10009751_23050</name>
</gene>
<dbReference type="Gene3D" id="3.90.1720.10">
    <property type="entry name" value="endopeptidase domain like (from Nostoc punctiforme)"/>
    <property type="match status" value="1"/>
</dbReference>
<evidence type="ECO:0000259" key="6">
    <source>
        <dbReference type="PROSITE" id="PS51935"/>
    </source>
</evidence>
<dbReference type="EMBL" id="BAAANL010000004">
    <property type="protein sequence ID" value="GAA1864350.1"/>
    <property type="molecule type" value="Genomic_DNA"/>
</dbReference>
<accession>A0ABP4ZMR7</accession>
<organism evidence="7 8">
    <name type="scientific">Myceligenerans crystallogenes</name>
    <dbReference type="NCBI Taxonomy" id="316335"/>
    <lineage>
        <taxon>Bacteria</taxon>
        <taxon>Bacillati</taxon>
        <taxon>Actinomycetota</taxon>
        <taxon>Actinomycetes</taxon>
        <taxon>Micrococcales</taxon>
        <taxon>Promicromonosporaceae</taxon>
        <taxon>Myceligenerans</taxon>
    </lineage>
</organism>
<sequence>MSTNVRRGRHRADHAPHTPLTALSKSAARHARKGALVAAASGIIATTLSSTASATPDNARHTHVTELDREHLQEVRQESLGRVSRDGVRTAPAVRVAPDAQLEVATAAIKVKPAPEPEPEPVVVAEAAVTTQAVAEEAPAAEPAAAPVSDGSIGAQAVAIALQHVGTPYAWGGASPGGFDCSGLVVYAFGQLGVSLPHSSSSLLSAGTQVSAAEARPGDIVWTPGHVAIYAGNGMVVEAISYGTPLSYRAMWQDNPTFIRVA</sequence>
<feature type="region of interest" description="Disordered" evidence="5">
    <location>
        <begin position="1"/>
        <end position="20"/>
    </location>
</feature>
<comment type="similarity">
    <text evidence="1">Belongs to the peptidase C40 family.</text>
</comment>
<evidence type="ECO:0000256" key="3">
    <source>
        <dbReference type="ARBA" id="ARBA00022801"/>
    </source>
</evidence>
<dbReference type="InterPro" id="IPR051794">
    <property type="entry name" value="PG_Endopeptidase_C40"/>
</dbReference>
<keyword evidence="8" id="KW-1185">Reference proteome</keyword>
<evidence type="ECO:0000256" key="2">
    <source>
        <dbReference type="ARBA" id="ARBA00022670"/>
    </source>
</evidence>
<reference evidence="8" key="1">
    <citation type="journal article" date="2019" name="Int. J. Syst. Evol. Microbiol.">
        <title>The Global Catalogue of Microorganisms (GCM) 10K type strain sequencing project: providing services to taxonomists for standard genome sequencing and annotation.</title>
        <authorList>
            <consortium name="The Broad Institute Genomics Platform"/>
            <consortium name="The Broad Institute Genome Sequencing Center for Infectious Disease"/>
            <person name="Wu L."/>
            <person name="Ma J."/>
        </authorList>
    </citation>
    <scope>NUCLEOTIDE SEQUENCE [LARGE SCALE GENOMIC DNA]</scope>
    <source>
        <strain evidence="8">JCM 14326</strain>
    </source>
</reference>
<evidence type="ECO:0000256" key="1">
    <source>
        <dbReference type="ARBA" id="ARBA00007074"/>
    </source>
</evidence>
<evidence type="ECO:0000256" key="4">
    <source>
        <dbReference type="ARBA" id="ARBA00022807"/>
    </source>
</evidence>
<protein>
    <recommendedName>
        <fullName evidence="6">NlpC/P60 domain-containing protein</fullName>
    </recommendedName>
</protein>
<proteinExistence type="inferred from homology"/>
<dbReference type="PROSITE" id="PS51935">
    <property type="entry name" value="NLPC_P60"/>
    <property type="match status" value="1"/>
</dbReference>
<dbReference type="InterPro" id="IPR038765">
    <property type="entry name" value="Papain-like_cys_pep_sf"/>
</dbReference>
<dbReference type="SUPFAM" id="SSF54001">
    <property type="entry name" value="Cysteine proteinases"/>
    <property type="match status" value="1"/>
</dbReference>
<feature type="domain" description="NlpC/P60" evidence="6">
    <location>
        <begin position="151"/>
        <end position="262"/>
    </location>
</feature>
<dbReference type="RefSeq" id="WP_344102842.1">
    <property type="nucleotide sequence ID" value="NZ_BAAANL010000004.1"/>
</dbReference>
<keyword evidence="3" id="KW-0378">Hydrolase</keyword>